<dbReference type="Gene3D" id="3.40.30.10">
    <property type="entry name" value="Glutaredoxin"/>
    <property type="match status" value="4"/>
</dbReference>
<dbReference type="PROSITE" id="PS51352">
    <property type="entry name" value="THIOREDOXIN_2"/>
    <property type="match status" value="2"/>
</dbReference>
<dbReference type="GO" id="GO:0006457">
    <property type="term" value="P:protein folding"/>
    <property type="evidence" value="ECO:0007669"/>
    <property type="project" value="TreeGrafter"/>
</dbReference>
<dbReference type="FunFam" id="3.40.30.10:FF:000042">
    <property type="entry name" value="protein disulfide-isomerase A2"/>
    <property type="match status" value="1"/>
</dbReference>
<evidence type="ECO:0000256" key="1">
    <source>
        <dbReference type="ARBA" id="ARBA00001182"/>
    </source>
</evidence>
<evidence type="ECO:0000256" key="10">
    <source>
        <dbReference type="ARBA" id="ARBA00023284"/>
    </source>
</evidence>
<keyword evidence="9" id="KW-0413">Isomerase</keyword>
<dbReference type="InterPro" id="IPR036249">
    <property type="entry name" value="Thioredoxin-like_sf"/>
</dbReference>
<feature type="domain" description="Thioredoxin" evidence="14">
    <location>
        <begin position="112"/>
        <end position="243"/>
    </location>
</feature>
<evidence type="ECO:0000256" key="13">
    <source>
        <dbReference type="SAM" id="SignalP"/>
    </source>
</evidence>
<keyword evidence="16" id="KW-1185">Reference proteome</keyword>
<gene>
    <name evidence="15" type="ORF">AXG93_1162s1200</name>
</gene>
<feature type="disulfide bond" description="Redox-active" evidence="11">
    <location>
        <begin position="168"/>
        <end position="171"/>
    </location>
</feature>
<dbReference type="FunFam" id="3.40.30.10:FF:000424">
    <property type="entry name" value="Predicted protein"/>
    <property type="match status" value="1"/>
</dbReference>
<feature type="region of interest" description="Disordered" evidence="12">
    <location>
        <begin position="627"/>
        <end position="689"/>
    </location>
</feature>
<dbReference type="CDD" id="cd02961">
    <property type="entry name" value="PDI_a_family"/>
    <property type="match status" value="1"/>
</dbReference>
<dbReference type="AlphaFoldDB" id="A0A176WQY8"/>
<feature type="compositionally biased region" description="Acidic residues" evidence="12">
    <location>
        <begin position="52"/>
        <end position="66"/>
    </location>
</feature>
<dbReference type="Pfam" id="PF13848">
    <property type="entry name" value="Thioredoxin_6"/>
    <property type="match status" value="1"/>
</dbReference>
<dbReference type="GO" id="GO:0003756">
    <property type="term" value="F:protein disulfide isomerase activity"/>
    <property type="evidence" value="ECO:0007669"/>
    <property type="project" value="UniProtKB-EC"/>
</dbReference>
<accession>A0A176WQY8</accession>
<name>A0A176WQY8_MARPO</name>
<evidence type="ECO:0000256" key="5">
    <source>
        <dbReference type="ARBA" id="ARBA00022729"/>
    </source>
</evidence>
<proteinExistence type="inferred from homology"/>
<evidence type="ECO:0000256" key="11">
    <source>
        <dbReference type="PIRSR" id="PIRSR605792-51"/>
    </source>
</evidence>
<protein>
    <recommendedName>
        <fullName evidence="4">protein disulfide-isomerase</fullName>
        <ecNumber evidence="4">5.3.4.1</ecNumber>
    </recommendedName>
</protein>
<sequence>MGRNRRWVAALLLVAGFVVLAGVCVQQCEASASQNSADGKRIFSDGEKDVQQDEDADLSFLDDEEAAEKKQAKEERLKKLAEEEAEEEEEDDDDDDDEEEEVEADDDIEGEDFQGDSALDEAGEDEEEEEEEVKEADEKDVVVIGSGNFSEVLKANHYVMVEFYAPWCGHCQALAPEYAEAATLLKDVAVLAKVDATLEDDLAQKFDIEGYPTLIFFIDGVQKPYSGQRQRDAIVEWVKKKTGPSVITITSKDDAELIVDTQKTTMAIAYLEDLKGADAQTYSAVARQDDDVVFYQTDNKEVAEAFTFSKEAKRPSLVLLKQEAEKVSWFDGSFERDELVRFVAENKLPLVITFNKESSALIFESPIKRQFLLFADQDELERVLPEFKVVSKAFTGKMVFVHVDLGDTEQAPGITEFFGIPSDKPAKIDLKLEDDFNIWKKMQVVAFESHENGRKFLMEGEINVENMKTFADGFLKEKLRPHLKSDPIPESNDGPVKIVVGKNLDDIVLDETTDCFLEIYAPWCGHCQALESTWTKLAKRLQSVKSIVIAKMDGTTNEHARAKSDGYPTLLFFPAGKKSFDPITFDGDRTLKDFVKFLKKEAAIPFTVPKKPATVIEDVTATSKIAEPSNTASATTESKSESGIGSVTESDASVVNEPQCTKESMCESDNTAPATKEAESTLEAVTESVTNIPEKIQHVIKDSADSMKDEL</sequence>
<dbReference type="PANTHER" id="PTHR18929:SF246">
    <property type="entry name" value="PROTEIN DISULFIDE ISOMERASE-LIKE 1-4"/>
    <property type="match status" value="1"/>
</dbReference>
<evidence type="ECO:0000259" key="14">
    <source>
        <dbReference type="PROSITE" id="PS51352"/>
    </source>
</evidence>
<evidence type="ECO:0000256" key="7">
    <source>
        <dbReference type="ARBA" id="ARBA00022824"/>
    </source>
</evidence>
<keyword evidence="10 11" id="KW-0676">Redox-active center</keyword>
<dbReference type="GO" id="GO:0005788">
    <property type="term" value="C:endoplasmic reticulum lumen"/>
    <property type="evidence" value="ECO:0007669"/>
    <property type="project" value="UniProtKB-SubCell"/>
</dbReference>
<feature type="chain" id="PRO_5008052664" description="protein disulfide-isomerase" evidence="13">
    <location>
        <begin position="23"/>
        <end position="711"/>
    </location>
</feature>
<feature type="disulfide bond" description="Redox-active" evidence="11">
    <location>
        <begin position="524"/>
        <end position="527"/>
    </location>
</feature>
<comment type="catalytic activity">
    <reaction evidence="1">
        <text>Catalyzes the rearrangement of -S-S- bonds in proteins.</text>
        <dbReference type="EC" id="5.3.4.1"/>
    </reaction>
</comment>
<dbReference type="NCBIfam" id="TIGR01130">
    <property type="entry name" value="ER_PDI_fam"/>
    <property type="match status" value="1"/>
</dbReference>
<dbReference type="CDD" id="cd02995">
    <property type="entry name" value="PDI_a_PDI_a'_C"/>
    <property type="match status" value="1"/>
</dbReference>
<evidence type="ECO:0000256" key="2">
    <source>
        <dbReference type="ARBA" id="ARBA00004319"/>
    </source>
</evidence>
<evidence type="ECO:0000256" key="9">
    <source>
        <dbReference type="ARBA" id="ARBA00023235"/>
    </source>
</evidence>
<dbReference type="Pfam" id="PF00085">
    <property type="entry name" value="Thioredoxin"/>
    <property type="match status" value="2"/>
</dbReference>
<dbReference type="InterPro" id="IPR013766">
    <property type="entry name" value="Thioredoxin_domain"/>
</dbReference>
<dbReference type="Proteomes" id="UP000077202">
    <property type="component" value="Unassembled WGS sequence"/>
</dbReference>
<dbReference type="PANTHER" id="PTHR18929">
    <property type="entry name" value="PROTEIN DISULFIDE ISOMERASE"/>
    <property type="match status" value="1"/>
</dbReference>
<evidence type="ECO:0000256" key="8">
    <source>
        <dbReference type="ARBA" id="ARBA00023157"/>
    </source>
</evidence>
<feature type="domain" description="Thioredoxin" evidence="14">
    <location>
        <begin position="482"/>
        <end position="603"/>
    </location>
</feature>
<keyword evidence="8 11" id="KW-1015">Disulfide bond</keyword>
<evidence type="ECO:0000313" key="15">
    <source>
        <dbReference type="EMBL" id="OAE35244.1"/>
    </source>
</evidence>
<feature type="region of interest" description="Disordered" evidence="12">
    <location>
        <begin position="30"/>
        <end position="139"/>
    </location>
</feature>
<feature type="compositionally biased region" description="Basic and acidic residues" evidence="12">
    <location>
        <begin position="67"/>
        <end position="82"/>
    </location>
</feature>
<evidence type="ECO:0000256" key="3">
    <source>
        <dbReference type="ARBA" id="ARBA00006347"/>
    </source>
</evidence>
<keyword evidence="5 13" id="KW-0732">Signal</keyword>
<comment type="similarity">
    <text evidence="3">Belongs to the protein disulfide isomerase family.</text>
</comment>
<comment type="subcellular location">
    <subcellularLocation>
        <location evidence="2">Endoplasmic reticulum lumen</location>
    </subcellularLocation>
</comment>
<dbReference type="SUPFAM" id="SSF52833">
    <property type="entry name" value="Thioredoxin-like"/>
    <property type="match status" value="4"/>
</dbReference>
<keyword evidence="7" id="KW-0256">Endoplasmic reticulum</keyword>
<dbReference type="CDD" id="cd02982">
    <property type="entry name" value="PDI_b'_family"/>
    <property type="match status" value="1"/>
</dbReference>
<dbReference type="PRINTS" id="PR00421">
    <property type="entry name" value="THIOREDOXIN"/>
</dbReference>
<evidence type="ECO:0000256" key="4">
    <source>
        <dbReference type="ARBA" id="ARBA00012723"/>
    </source>
</evidence>
<dbReference type="CDD" id="cd02981">
    <property type="entry name" value="PDI_b_family"/>
    <property type="match status" value="1"/>
</dbReference>
<evidence type="ECO:0000256" key="12">
    <source>
        <dbReference type="SAM" id="MobiDB-lite"/>
    </source>
</evidence>
<dbReference type="EC" id="5.3.4.1" evidence="4"/>
<dbReference type="EMBL" id="LVLJ01000219">
    <property type="protein sequence ID" value="OAE35244.1"/>
    <property type="molecule type" value="Genomic_DNA"/>
</dbReference>
<evidence type="ECO:0000313" key="16">
    <source>
        <dbReference type="Proteomes" id="UP000077202"/>
    </source>
</evidence>
<feature type="compositionally biased region" description="Acidic residues" evidence="12">
    <location>
        <begin position="83"/>
        <end position="135"/>
    </location>
</feature>
<dbReference type="PROSITE" id="PS00194">
    <property type="entry name" value="THIOREDOXIN_1"/>
    <property type="match status" value="2"/>
</dbReference>
<dbReference type="FunFam" id="3.40.30.10:FF:000109">
    <property type="entry name" value="Protein disulfide-isomerase"/>
    <property type="match status" value="1"/>
</dbReference>
<feature type="compositionally biased region" description="Basic and acidic residues" evidence="12">
    <location>
        <begin position="38"/>
        <end position="51"/>
    </location>
</feature>
<keyword evidence="6" id="KW-0677">Repeat</keyword>
<dbReference type="GO" id="GO:0034976">
    <property type="term" value="P:response to endoplasmic reticulum stress"/>
    <property type="evidence" value="ECO:0007669"/>
    <property type="project" value="TreeGrafter"/>
</dbReference>
<dbReference type="InterPro" id="IPR005792">
    <property type="entry name" value="Prot_disulphide_isomerase"/>
</dbReference>
<evidence type="ECO:0000256" key="6">
    <source>
        <dbReference type="ARBA" id="ARBA00022737"/>
    </source>
</evidence>
<reference evidence="15" key="1">
    <citation type="submission" date="2016-03" db="EMBL/GenBank/DDBJ databases">
        <title>Mechanisms controlling the formation of the plant cell surface in tip-growing cells are functionally conserved among land plants.</title>
        <authorList>
            <person name="Honkanen S."/>
            <person name="Jones V.A."/>
            <person name="Morieri G."/>
            <person name="Champion C."/>
            <person name="Hetherington A.J."/>
            <person name="Kelly S."/>
            <person name="Saint-Marcoux D."/>
            <person name="Proust H."/>
            <person name="Prescott H."/>
            <person name="Dolan L."/>
        </authorList>
    </citation>
    <scope>NUCLEOTIDE SEQUENCE [LARGE SCALE GENOMIC DNA]</scope>
    <source>
        <tissue evidence="15">Whole gametophyte</tissue>
    </source>
</reference>
<organism evidence="15 16">
    <name type="scientific">Marchantia polymorpha subsp. ruderalis</name>
    <dbReference type="NCBI Taxonomy" id="1480154"/>
    <lineage>
        <taxon>Eukaryota</taxon>
        <taxon>Viridiplantae</taxon>
        <taxon>Streptophyta</taxon>
        <taxon>Embryophyta</taxon>
        <taxon>Marchantiophyta</taxon>
        <taxon>Marchantiopsida</taxon>
        <taxon>Marchantiidae</taxon>
        <taxon>Marchantiales</taxon>
        <taxon>Marchantiaceae</taxon>
        <taxon>Marchantia</taxon>
    </lineage>
</organism>
<feature type="compositionally biased region" description="Polar residues" evidence="12">
    <location>
        <begin position="643"/>
        <end position="673"/>
    </location>
</feature>
<feature type="signal peptide" evidence="13">
    <location>
        <begin position="1"/>
        <end position="22"/>
    </location>
</feature>
<dbReference type="InterPro" id="IPR017937">
    <property type="entry name" value="Thioredoxin_CS"/>
</dbReference>
<comment type="caution">
    <text evidence="15">The sequence shown here is derived from an EMBL/GenBank/DDBJ whole genome shotgun (WGS) entry which is preliminary data.</text>
</comment>